<sequence>LSTRFKPDNRVKRGAFPHIRVPSSRQDHSGPPSGLPKNFYNKDYLARLDEVELDALSFLPSVSIAFSPRV</sequence>
<proteinExistence type="predicted"/>
<accession>A0A9P6E2I4</accession>
<feature type="non-terminal residue" evidence="2">
    <location>
        <position position="1"/>
    </location>
</feature>
<feature type="region of interest" description="Disordered" evidence="1">
    <location>
        <begin position="16"/>
        <end position="36"/>
    </location>
</feature>
<keyword evidence="3" id="KW-1185">Reference proteome</keyword>
<comment type="caution">
    <text evidence="2">The sequence shown here is derived from an EMBL/GenBank/DDBJ whole genome shotgun (WGS) entry which is preliminary data.</text>
</comment>
<reference evidence="2" key="1">
    <citation type="submission" date="2020-11" db="EMBL/GenBank/DDBJ databases">
        <authorList>
            <consortium name="DOE Joint Genome Institute"/>
            <person name="Ahrendt S."/>
            <person name="Riley R."/>
            <person name="Andreopoulos W."/>
            <person name="Labutti K."/>
            <person name="Pangilinan J."/>
            <person name="Ruiz-Duenas F.J."/>
            <person name="Barrasa J.M."/>
            <person name="Sanchez-Garcia M."/>
            <person name="Camarero S."/>
            <person name="Miyauchi S."/>
            <person name="Serrano A."/>
            <person name="Linde D."/>
            <person name="Babiker R."/>
            <person name="Drula E."/>
            <person name="Ayuso-Fernandez I."/>
            <person name="Pacheco R."/>
            <person name="Padilla G."/>
            <person name="Ferreira P."/>
            <person name="Barriuso J."/>
            <person name="Kellner H."/>
            <person name="Castanera R."/>
            <person name="Alfaro M."/>
            <person name="Ramirez L."/>
            <person name="Pisabarro A.G."/>
            <person name="Kuo A."/>
            <person name="Tritt A."/>
            <person name="Lipzen A."/>
            <person name="He G."/>
            <person name="Yan M."/>
            <person name="Ng V."/>
            <person name="Cullen D."/>
            <person name="Martin F."/>
            <person name="Rosso M.-N."/>
            <person name="Henrissat B."/>
            <person name="Hibbett D."/>
            <person name="Martinez A.T."/>
            <person name="Grigoriev I.V."/>
        </authorList>
    </citation>
    <scope>NUCLEOTIDE SEQUENCE</scope>
    <source>
        <strain evidence="2">CBS 506.95</strain>
    </source>
</reference>
<dbReference type="OrthoDB" id="3263746at2759"/>
<dbReference type="EMBL" id="MU158130">
    <property type="protein sequence ID" value="KAF9521319.1"/>
    <property type="molecule type" value="Genomic_DNA"/>
</dbReference>
<evidence type="ECO:0000256" key="1">
    <source>
        <dbReference type="SAM" id="MobiDB-lite"/>
    </source>
</evidence>
<evidence type="ECO:0000313" key="3">
    <source>
        <dbReference type="Proteomes" id="UP000807306"/>
    </source>
</evidence>
<gene>
    <name evidence="2" type="ORF">CPB83DRAFT_738381</name>
</gene>
<protein>
    <submittedName>
        <fullName evidence="2">Uncharacterized protein</fullName>
    </submittedName>
</protein>
<feature type="non-terminal residue" evidence="2">
    <location>
        <position position="70"/>
    </location>
</feature>
<evidence type="ECO:0000313" key="2">
    <source>
        <dbReference type="EMBL" id="KAF9521319.1"/>
    </source>
</evidence>
<organism evidence="2 3">
    <name type="scientific">Crepidotus variabilis</name>
    <dbReference type="NCBI Taxonomy" id="179855"/>
    <lineage>
        <taxon>Eukaryota</taxon>
        <taxon>Fungi</taxon>
        <taxon>Dikarya</taxon>
        <taxon>Basidiomycota</taxon>
        <taxon>Agaricomycotina</taxon>
        <taxon>Agaricomycetes</taxon>
        <taxon>Agaricomycetidae</taxon>
        <taxon>Agaricales</taxon>
        <taxon>Agaricineae</taxon>
        <taxon>Crepidotaceae</taxon>
        <taxon>Crepidotus</taxon>
    </lineage>
</organism>
<dbReference type="AlphaFoldDB" id="A0A9P6E2I4"/>
<name>A0A9P6E2I4_9AGAR</name>
<dbReference type="Proteomes" id="UP000807306">
    <property type="component" value="Unassembled WGS sequence"/>
</dbReference>